<reference evidence="3" key="1">
    <citation type="journal article" date="2021" name="Proc. Natl. Acad. Sci. U.S.A.">
        <title>A Catalog of Tens of Thousands of Viruses from Human Metagenomes Reveals Hidden Associations with Chronic Diseases.</title>
        <authorList>
            <person name="Tisza M.J."/>
            <person name="Buck C.B."/>
        </authorList>
    </citation>
    <scope>NUCLEOTIDE SEQUENCE</scope>
    <source>
        <strain evidence="3">CtTOm1</strain>
    </source>
</reference>
<protein>
    <submittedName>
        <fullName evidence="3">Uncharacterized protein</fullName>
    </submittedName>
</protein>
<organism evidence="3">
    <name type="scientific">Myoviridae sp. ctTOm1</name>
    <dbReference type="NCBI Taxonomy" id="2826657"/>
    <lineage>
        <taxon>Viruses</taxon>
        <taxon>Duplodnaviria</taxon>
        <taxon>Heunggongvirae</taxon>
        <taxon>Uroviricota</taxon>
        <taxon>Caudoviricetes</taxon>
    </lineage>
</organism>
<evidence type="ECO:0000256" key="2">
    <source>
        <dbReference type="SAM" id="MobiDB-lite"/>
    </source>
</evidence>
<dbReference type="EMBL" id="BK015057">
    <property type="protein sequence ID" value="DAD89280.1"/>
    <property type="molecule type" value="Genomic_DNA"/>
</dbReference>
<accession>A0A8S5N471</accession>
<proteinExistence type="predicted"/>
<feature type="coiled-coil region" evidence="1">
    <location>
        <begin position="106"/>
        <end position="144"/>
    </location>
</feature>
<keyword evidence="1" id="KW-0175">Coiled coil</keyword>
<dbReference type="Pfam" id="PF24965">
    <property type="entry name" value="TRS130_4HB"/>
    <property type="match status" value="1"/>
</dbReference>
<feature type="compositionally biased region" description="Basic and acidic residues" evidence="2">
    <location>
        <begin position="11"/>
        <end position="35"/>
    </location>
</feature>
<feature type="compositionally biased region" description="Basic residues" evidence="2">
    <location>
        <begin position="1"/>
        <end position="10"/>
    </location>
</feature>
<evidence type="ECO:0000256" key="1">
    <source>
        <dbReference type="SAM" id="Coils"/>
    </source>
</evidence>
<name>A0A8S5N471_9CAUD</name>
<feature type="region of interest" description="Disordered" evidence="2">
    <location>
        <begin position="1"/>
        <end position="35"/>
    </location>
</feature>
<sequence>MARRSGKHLFPRHEKPEARRAGKPERQRNFDEKGEDAMTKREFRRLWAVPADIDARVRRMHRLEESLLKEPLVVTDTVQASDRSAPYALGTVTVRGVCAADSPEARAKKRAEVRRMARALEQANARYERDYAAALCAIEAIEDAALRCAVQLSCLEGMRWEAVADELGATGDAWRKRVERWLAAWEQKNRN</sequence>
<evidence type="ECO:0000313" key="3">
    <source>
        <dbReference type="EMBL" id="DAD89280.1"/>
    </source>
</evidence>